<dbReference type="SMART" id="SM00420">
    <property type="entry name" value="HTH_DEOR"/>
    <property type="match status" value="1"/>
</dbReference>
<evidence type="ECO:0000256" key="2">
    <source>
        <dbReference type="ARBA" id="ARBA00023125"/>
    </source>
</evidence>
<comment type="caution">
    <text evidence="5">The sequence shown here is derived from an EMBL/GenBank/DDBJ whole genome shotgun (WGS) entry which is preliminary data.</text>
</comment>
<dbReference type="STRING" id="1464123.SAMN05444126_1224"/>
<evidence type="ECO:0000313" key="6">
    <source>
        <dbReference type="Proteomes" id="UP000199318"/>
    </source>
</evidence>
<reference evidence="6" key="1">
    <citation type="submission" date="2016-10" db="EMBL/GenBank/DDBJ databases">
        <authorList>
            <person name="de Groot N.N."/>
        </authorList>
    </citation>
    <scope>NUCLEOTIDE SEQUENCE [LARGE SCALE GENOMIC DNA]</scope>
    <source>
        <strain evidence="6">10nlg</strain>
    </source>
</reference>
<dbReference type="InterPro" id="IPR050313">
    <property type="entry name" value="Carb_Metab_HTH_regulators"/>
</dbReference>
<evidence type="ECO:0000313" key="5">
    <source>
        <dbReference type="EMBL" id="SES22648.1"/>
    </source>
</evidence>
<dbReference type="Gene3D" id="1.10.10.10">
    <property type="entry name" value="Winged helix-like DNA-binding domain superfamily/Winged helix DNA-binding domain"/>
    <property type="match status" value="1"/>
</dbReference>
<dbReference type="Proteomes" id="UP000199318">
    <property type="component" value="Unassembled WGS sequence"/>
</dbReference>
<dbReference type="GO" id="GO:0003677">
    <property type="term" value="F:DNA binding"/>
    <property type="evidence" value="ECO:0007669"/>
    <property type="project" value="UniProtKB-KW"/>
</dbReference>
<dbReference type="EMBL" id="FOGV01000022">
    <property type="protein sequence ID" value="SES22648.1"/>
    <property type="molecule type" value="Genomic_DNA"/>
</dbReference>
<gene>
    <name evidence="5" type="ORF">SAMN05444126_1224</name>
</gene>
<organism evidence="5 6">
    <name type="scientific">Salisediminibacterium halotolerans</name>
    <dbReference type="NCBI Taxonomy" id="517425"/>
    <lineage>
        <taxon>Bacteria</taxon>
        <taxon>Bacillati</taxon>
        <taxon>Bacillota</taxon>
        <taxon>Bacilli</taxon>
        <taxon>Bacillales</taxon>
        <taxon>Bacillaceae</taxon>
        <taxon>Salisediminibacterium</taxon>
    </lineage>
</organism>
<proteinExistence type="predicted"/>
<dbReference type="AlphaFoldDB" id="A0A1H9VM96"/>
<dbReference type="InterPro" id="IPR036388">
    <property type="entry name" value="WH-like_DNA-bd_sf"/>
</dbReference>
<evidence type="ECO:0000259" key="4">
    <source>
        <dbReference type="PROSITE" id="PS51000"/>
    </source>
</evidence>
<dbReference type="InterPro" id="IPR013196">
    <property type="entry name" value="HTH_11"/>
</dbReference>
<dbReference type="CDD" id="cd00090">
    <property type="entry name" value="HTH_ARSR"/>
    <property type="match status" value="1"/>
</dbReference>
<keyword evidence="1" id="KW-0805">Transcription regulation</keyword>
<dbReference type="InterPro" id="IPR036390">
    <property type="entry name" value="WH_DNA-bd_sf"/>
</dbReference>
<protein>
    <submittedName>
        <fullName evidence="5">Predicted transcriptional regulator, ArsR family</fullName>
    </submittedName>
</protein>
<dbReference type="GO" id="GO:0003700">
    <property type="term" value="F:DNA-binding transcription factor activity"/>
    <property type="evidence" value="ECO:0007669"/>
    <property type="project" value="InterPro"/>
</dbReference>
<keyword evidence="2" id="KW-0238">DNA-binding</keyword>
<evidence type="ECO:0000256" key="1">
    <source>
        <dbReference type="ARBA" id="ARBA00023015"/>
    </source>
</evidence>
<dbReference type="PANTHER" id="PTHR30363:SF28">
    <property type="entry name" value="TRANSCRIPTIONAL REGULATORY PROTEIN-RELATED"/>
    <property type="match status" value="1"/>
</dbReference>
<keyword evidence="3" id="KW-0804">Transcription</keyword>
<dbReference type="OrthoDB" id="155998at2"/>
<dbReference type="SUPFAM" id="SSF46785">
    <property type="entry name" value="Winged helix' DNA-binding domain"/>
    <property type="match status" value="1"/>
</dbReference>
<dbReference type="PANTHER" id="PTHR30363">
    <property type="entry name" value="HTH-TYPE TRANSCRIPTIONAL REGULATOR SRLR-RELATED"/>
    <property type="match status" value="1"/>
</dbReference>
<dbReference type="InterPro" id="IPR001034">
    <property type="entry name" value="DeoR_HTH"/>
</dbReference>
<dbReference type="Pfam" id="PF08279">
    <property type="entry name" value="HTH_11"/>
    <property type="match status" value="1"/>
</dbReference>
<evidence type="ECO:0000256" key="3">
    <source>
        <dbReference type="ARBA" id="ARBA00023163"/>
    </source>
</evidence>
<dbReference type="PROSITE" id="PS51000">
    <property type="entry name" value="HTH_DEOR_2"/>
    <property type="match status" value="1"/>
</dbReference>
<accession>A0A1H9VM96</accession>
<dbReference type="RefSeq" id="WP_093073902.1">
    <property type="nucleotide sequence ID" value="NZ_FOGV01000022.1"/>
</dbReference>
<dbReference type="InterPro" id="IPR011991">
    <property type="entry name" value="ArsR-like_HTH"/>
</dbReference>
<feature type="domain" description="HTH deoR-type" evidence="4">
    <location>
        <begin position="6"/>
        <end position="65"/>
    </location>
</feature>
<name>A0A1H9VM96_9BACI</name>
<sequence length="215" mass="24794">MTTMKTTSTREQIIELLKRREQMTVSAVAAELNITEMAVRRHLNTLERDNVVVTTLQRQAMGRPTNVYELSNEGQELFPRSYGELSIELLKIIQETDGMTKIEELFERRKDRLKRTYEKRMFMKGFDERVKELAAIQSELGYMAEVCEDESGGYLLKEFNCPIAEVAREFPVICEAQKSLFKELLETDGVTCELCMATGQGDHCYYKIVNSQAHN</sequence>
<keyword evidence="6" id="KW-1185">Reference proteome</keyword>